<feature type="transmembrane region" description="Helical" evidence="1">
    <location>
        <begin position="200"/>
        <end position="218"/>
    </location>
</feature>
<name>A0ABW0I8G0_9BACT</name>
<dbReference type="Proteomes" id="UP001596106">
    <property type="component" value="Unassembled WGS sequence"/>
</dbReference>
<dbReference type="InterPro" id="IPR058065">
    <property type="entry name" value="LIC_10190-like"/>
</dbReference>
<dbReference type="Pfam" id="PF26626">
    <property type="entry name" value="DUF8201"/>
    <property type="match status" value="1"/>
</dbReference>
<feature type="transmembrane region" description="Helical" evidence="1">
    <location>
        <begin position="283"/>
        <end position="304"/>
    </location>
</feature>
<feature type="transmembrane region" description="Helical" evidence="1">
    <location>
        <begin position="100"/>
        <end position="116"/>
    </location>
</feature>
<keyword evidence="4" id="KW-1185">Reference proteome</keyword>
<feature type="transmembrane region" description="Helical" evidence="1">
    <location>
        <begin position="406"/>
        <end position="426"/>
    </location>
</feature>
<evidence type="ECO:0000259" key="2">
    <source>
        <dbReference type="Pfam" id="PF26626"/>
    </source>
</evidence>
<dbReference type="RefSeq" id="WP_379841268.1">
    <property type="nucleotide sequence ID" value="NZ_JBHSMA010000001.1"/>
</dbReference>
<dbReference type="NCBIfam" id="NF047510">
    <property type="entry name" value="LIC_10190_fam"/>
    <property type="match status" value="1"/>
</dbReference>
<keyword evidence="1" id="KW-0812">Transmembrane</keyword>
<accession>A0ABW0I8G0</accession>
<feature type="transmembrane region" description="Helical" evidence="1">
    <location>
        <begin position="383"/>
        <end position="400"/>
    </location>
</feature>
<sequence length="576" mass="66819">MILLVLWAVLASGCVGYGFVFYSFFRRWGLIDPADPVRGTDLMLLGLCSLVVWVQLASIFWPANQYLALLWVGGAALIAIRFSESIRPYIRRFVRQQKQISVFWLIVAVVLLYSTLEPTNADSGMYHLPSIRWYERFRVIPGLGNLHGRLAFNSSFFVTSAAFGFTDWAGQTLFPLNGFLFLLVCWRLLGLIRSAHSIRFLALIILVLLLFYLIRQVFSPTPDVWATLLPITIFLIWLELRPGLTVSHLLVGVLVCLCVTVKLATLPVAFCLLPIGWSVRRQLSVRHIGVFLALGLFMVVPWLIRTTILSGYLFYPYPDLDLFSFDWKIPAKRVRFEKEFVTFWARFRILEPYFDRSLLKVPADQWIPGWWNHREYYFLNKPTWVLAVVSPLIAISHFFFRDRWLRFRPLVLPYGVAFGGFLFWFISAPEFRFGYPYIWLTALLPWLPFIPKSLRFWNLVPWSNAILATVLIALGGYFIFHYLVKAQFPVHRYAILPQPLTYRNRGAEAAYFLPHQTDSGLEVLTPRHGPLQQSCYDQEKPCSPYFYPDLELRGQSVVEGFRSRLNDEKNIYGTPF</sequence>
<keyword evidence="1" id="KW-1133">Transmembrane helix</keyword>
<feature type="transmembrane region" description="Helical" evidence="1">
    <location>
        <begin position="63"/>
        <end position="80"/>
    </location>
</feature>
<keyword evidence="1" id="KW-0472">Membrane</keyword>
<feature type="transmembrane region" description="Helical" evidence="1">
    <location>
        <begin position="6"/>
        <end position="25"/>
    </location>
</feature>
<feature type="transmembrane region" description="Helical" evidence="1">
    <location>
        <begin position="433"/>
        <end position="450"/>
    </location>
</feature>
<evidence type="ECO:0000313" key="3">
    <source>
        <dbReference type="EMBL" id="MFC5408417.1"/>
    </source>
</evidence>
<dbReference type="EMBL" id="JBHSMA010000001">
    <property type="protein sequence ID" value="MFC5408417.1"/>
    <property type="molecule type" value="Genomic_DNA"/>
</dbReference>
<dbReference type="InterPro" id="IPR058514">
    <property type="entry name" value="DUF8201"/>
</dbReference>
<evidence type="ECO:0000256" key="1">
    <source>
        <dbReference type="SAM" id="Phobius"/>
    </source>
</evidence>
<feature type="transmembrane region" description="Helical" evidence="1">
    <location>
        <begin position="168"/>
        <end position="188"/>
    </location>
</feature>
<protein>
    <submittedName>
        <fullName evidence="3">LIC_10190 family membrane protein</fullName>
    </submittedName>
</protein>
<feature type="domain" description="DUF8201" evidence="2">
    <location>
        <begin position="2"/>
        <end position="439"/>
    </location>
</feature>
<organism evidence="3 4">
    <name type="scientific">Larkinella bovis</name>
    <dbReference type="NCBI Taxonomy" id="683041"/>
    <lineage>
        <taxon>Bacteria</taxon>
        <taxon>Pseudomonadati</taxon>
        <taxon>Bacteroidota</taxon>
        <taxon>Cytophagia</taxon>
        <taxon>Cytophagales</taxon>
        <taxon>Spirosomataceae</taxon>
        <taxon>Larkinella</taxon>
    </lineage>
</organism>
<proteinExistence type="predicted"/>
<feature type="transmembrane region" description="Helical" evidence="1">
    <location>
        <begin position="249"/>
        <end position="277"/>
    </location>
</feature>
<gene>
    <name evidence="3" type="ORF">ACFPMF_03800</name>
</gene>
<evidence type="ECO:0000313" key="4">
    <source>
        <dbReference type="Proteomes" id="UP001596106"/>
    </source>
</evidence>
<comment type="caution">
    <text evidence="3">The sequence shown here is derived from an EMBL/GenBank/DDBJ whole genome shotgun (WGS) entry which is preliminary data.</text>
</comment>
<feature type="transmembrane region" description="Helical" evidence="1">
    <location>
        <begin position="224"/>
        <end position="240"/>
    </location>
</feature>
<feature type="transmembrane region" description="Helical" evidence="1">
    <location>
        <begin position="462"/>
        <end position="484"/>
    </location>
</feature>
<reference evidence="4" key="1">
    <citation type="journal article" date="2019" name="Int. J. Syst. Evol. Microbiol.">
        <title>The Global Catalogue of Microorganisms (GCM) 10K type strain sequencing project: providing services to taxonomists for standard genome sequencing and annotation.</title>
        <authorList>
            <consortium name="The Broad Institute Genomics Platform"/>
            <consortium name="The Broad Institute Genome Sequencing Center for Infectious Disease"/>
            <person name="Wu L."/>
            <person name="Ma J."/>
        </authorList>
    </citation>
    <scope>NUCLEOTIDE SEQUENCE [LARGE SCALE GENOMIC DNA]</scope>
    <source>
        <strain evidence="4">CCUG 55250</strain>
    </source>
</reference>